<organism evidence="5 6">
    <name type="scientific">Lactovum miscens</name>
    <dbReference type="NCBI Taxonomy" id="190387"/>
    <lineage>
        <taxon>Bacteria</taxon>
        <taxon>Bacillati</taxon>
        <taxon>Bacillota</taxon>
        <taxon>Bacilli</taxon>
        <taxon>Lactobacillales</taxon>
        <taxon>Streptococcaceae</taxon>
        <taxon>Lactovum</taxon>
    </lineage>
</organism>
<evidence type="ECO:0000256" key="4">
    <source>
        <dbReference type="ARBA" id="ARBA00023163"/>
    </source>
</evidence>
<name>A0A841C8J1_9LACT</name>
<evidence type="ECO:0000256" key="1">
    <source>
        <dbReference type="ARBA" id="ARBA00011046"/>
    </source>
</evidence>
<gene>
    <name evidence="5" type="ORF">HNQ37_001568</name>
</gene>
<dbReference type="AlphaFoldDB" id="A0A841C8J1"/>
<dbReference type="Gene3D" id="1.10.10.10">
    <property type="entry name" value="Winged helix-like DNA-binding domain superfamily/Winged helix DNA-binding domain"/>
    <property type="match status" value="1"/>
</dbReference>
<dbReference type="InterPro" id="IPR005650">
    <property type="entry name" value="BlaI_family"/>
</dbReference>
<evidence type="ECO:0000256" key="2">
    <source>
        <dbReference type="ARBA" id="ARBA00023015"/>
    </source>
</evidence>
<evidence type="ECO:0000313" key="5">
    <source>
        <dbReference type="EMBL" id="MBB5888664.1"/>
    </source>
</evidence>
<proteinExistence type="inferred from homology"/>
<dbReference type="PIRSF" id="PIRSF019455">
    <property type="entry name" value="CopR_AtkY"/>
    <property type="match status" value="1"/>
</dbReference>
<sequence>MKQHLNITNSEMAVMRVIWSMGKANSADVEAQIAERQNWTVATIKTLLGRLVKKEMLAKVRGGRFYTYTANISEDEALKKMGEELLSETCKTRQPMILSNLIKSTSLTSEDVKQLKILLDQKETVTEVECTCIKDFGVCIHMGQYAM</sequence>
<dbReference type="EMBL" id="JACHHV010000037">
    <property type="protein sequence ID" value="MBB5888664.1"/>
    <property type="molecule type" value="Genomic_DNA"/>
</dbReference>
<dbReference type="InterPro" id="IPR036388">
    <property type="entry name" value="WH-like_DNA-bd_sf"/>
</dbReference>
<evidence type="ECO:0000313" key="6">
    <source>
        <dbReference type="Proteomes" id="UP000562464"/>
    </source>
</evidence>
<keyword evidence="3" id="KW-0238">DNA-binding</keyword>
<comment type="similarity">
    <text evidence="1">Belongs to the BlaI transcriptional regulatory family.</text>
</comment>
<keyword evidence="6" id="KW-1185">Reference proteome</keyword>
<keyword evidence="4" id="KW-0804">Transcription</keyword>
<dbReference type="RefSeq" id="WP_183540934.1">
    <property type="nucleotide sequence ID" value="NZ_JACHHV010000037.1"/>
</dbReference>
<reference evidence="5 6" key="1">
    <citation type="submission" date="2020-08" db="EMBL/GenBank/DDBJ databases">
        <title>Genomic Encyclopedia of Type Strains, Phase IV (KMG-IV): sequencing the most valuable type-strain genomes for metagenomic binning, comparative biology and taxonomic classification.</title>
        <authorList>
            <person name="Goeker M."/>
        </authorList>
    </citation>
    <scope>NUCLEOTIDE SEQUENCE [LARGE SCALE GENOMIC DNA]</scope>
    <source>
        <strain evidence="5 6">DSM 14925</strain>
    </source>
</reference>
<dbReference type="GO" id="GO:0003677">
    <property type="term" value="F:DNA binding"/>
    <property type="evidence" value="ECO:0007669"/>
    <property type="project" value="UniProtKB-KW"/>
</dbReference>
<dbReference type="InterPro" id="IPR036390">
    <property type="entry name" value="WH_DNA-bd_sf"/>
</dbReference>
<dbReference type="GO" id="GO:0045892">
    <property type="term" value="P:negative regulation of DNA-templated transcription"/>
    <property type="evidence" value="ECO:0007669"/>
    <property type="project" value="InterPro"/>
</dbReference>
<evidence type="ECO:0000256" key="3">
    <source>
        <dbReference type="ARBA" id="ARBA00023125"/>
    </source>
</evidence>
<keyword evidence="2" id="KW-0805">Transcription regulation</keyword>
<accession>A0A841C8J1</accession>
<comment type="caution">
    <text evidence="5">The sequence shown here is derived from an EMBL/GenBank/DDBJ whole genome shotgun (WGS) entry which is preliminary data.</text>
</comment>
<protein>
    <submittedName>
        <fullName evidence="5">CopY/TcrY family copper transport repressor</fullName>
    </submittedName>
</protein>
<dbReference type="InterPro" id="IPR014071">
    <property type="entry name" value="Cu_transp_CopY/TcrY"/>
</dbReference>
<dbReference type="SUPFAM" id="SSF46785">
    <property type="entry name" value="Winged helix' DNA-binding domain"/>
    <property type="match status" value="1"/>
</dbReference>
<dbReference type="Proteomes" id="UP000562464">
    <property type="component" value="Unassembled WGS sequence"/>
</dbReference>
<dbReference type="NCBIfam" id="TIGR02698">
    <property type="entry name" value="CopY_TcrY"/>
    <property type="match status" value="1"/>
</dbReference>
<dbReference type="Pfam" id="PF03965">
    <property type="entry name" value="Penicillinase_R"/>
    <property type="match status" value="1"/>
</dbReference>